<accession>A0A348BSP6</accession>
<feature type="region of interest" description="Disordered" evidence="1">
    <location>
        <begin position="198"/>
        <end position="217"/>
    </location>
</feature>
<feature type="compositionally biased region" description="Low complexity" evidence="1">
    <location>
        <begin position="207"/>
        <end position="217"/>
    </location>
</feature>
<evidence type="ECO:0000259" key="2">
    <source>
        <dbReference type="Pfam" id="PF02957"/>
    </source>
</evidence>
<feature type="region of interest" description="Disordered" evidence="1">
    <location>
        <begin position="144"/>
        <end position="167"/>
    </location>
</feature>
<organism evidence="3">
    <name type="scientific">Paguma larvata torque teno virus</name>
    <dbReference type="NCBI Taxonomy" id="2219036"/>
    <lineage>
        <taxon>Viruses</taxon>
        <taxon>Monodnaviria</taxon>
        <taxon>Shotokuvirae</taxon>
        <taxon>Commensaviricota</taxon>
        <taxon>Cardeaviricetes</taxon>
        <taxon>Sanitavirales</taxon>
        <taxon>Anelloviridae</taxon>
        <taxon>Etatorquevirus</taxon>
        <taxon>Etatorquevirus viver3</taxon>
    </lineage>
</organism>
<sequence length="217" mass="23737">MEVNFNLLPPASDGSQSELLDSVLLPTDISSCETSWTGDCERIKLHEAIWKQSCSRTHALWCSCGNWTSHIKLCGGGSDAGGGETGGGVTGAGDIENVDPATTAEPRLALKTLQLCNGQSLHRGTHKTEFSPKRPCTDFLNHLPHKKKDVRSQGSQTDGQHGHTTHHIRQVVRKMKKHQRVMKKADPALKKELLRLLEKESTKSESTDTSSISSLSF</sequence>
<dbReference type="Pfam" id="PF02957">
    <property type="entry name" value="TT_ORF2-like"/>
    <property type="match status" value="1"/>
</dbReference>
<dbReference type="EMBL" id="LC387541">
    <property type="protein sequence ID" value="BBE36933.1"/>
    <property type="molecule type" value="Genomic_DNA"/>
</dbReference>
<proteinExistence type="predicted"/>
<name>A0A348BSP6_9VIRU</name>
<evidence type="ECO:0000256" key="1">
    <source>
        <dbReference type="SAM" id="MobiDB-lite"/>
    </source>
</evidence>
<evidence type="ECO:0000313" key="3">
    <source>
        <dbReference type="EMBL" id="BBE36933.1"/>
    </source>
</evidence>
<feature type="domain" description="Hepatitis TT virus Orf2/Gyrovirus Vp2 N-terminal" evidence="2">
    <location>
        <begin position="46"/>
        <end position="87"/>
    </location>
</feature>
<protein>
    <recommendedName>
        <fullName evidence="2">Hepatitis TT virus Orf2/Gyrovirus Vp2 N-terminal domain-containing protein</fullName>
    </recommendedName>
</protein>
<dbReference type="InterPro" id="IPR004118">
    <property type="entry name" value="HEV_TT_vir_Orf2/Gyrovir_Vp2_N"/>
</dbReference>
<reference evidence="3" key="1">
    <citation type="journal article" date="2018" name="Virus Res.">
        <title>Identification and whole genome characterization of novel anelloviruses in masked palm civets (Paguma larvata): Segregation into four distinct clades.</title>
        <authorList>
            <person name="Nishizawa T."/>
            <person name="Sugimoto Y."/>
            <person name="Takeda T."/>
            <person name="Kodera Y."/>
            <person name="Hatano Y."/>
            <person name="Takahashi M."/>
            <person name="Okamoto H."/>
        </authorList>
    </citation>
    <scope>NUCLEOTIDE SEQUENCE</scope>
    <source>
        <strain evidence="3">Pl-TTV6</strain>
    </source>
</reference>